<dbReference type="PANTHER" id="PTHR42993">
    <property type="entry name" value="MAOC-LIKE DEHYDRATASE DOMAIN-CONTAINING PROTEIN"/>
    <property type="match status" value="1"/>
</dbReference>
<dbReference type="AlphaFoldDB" id="A0A1K1S619"/>
<name>A0A1K1S619_9PSEU</name>
<dbReference type="InterPro" id="IPR029069">
    <property type="entry name" value="HotDog_dom_sf"/>
</dbReference>
<dbReference type="CDD" id="cd03450">
    <property type="entry name" value="NodN"/>
    <property type="match status" value="1"/>
</dbReference>
<dbReference type="RefSeq" id="WP_072478386.1">
    <property type="nucleotide sequence ID" value="NZ_FPJG01000006.1"/>
</dbReference>
<dbReference type="PANTHER" id="PTHR42993:SF1">
    <property type="entry name" value="MAOC-LIKE DEHYDRATASE DOMAIN-CONTAINING PROTEIN"/>
    <property type="match status" value="1"/>
</dbReference>
<dbReference type="Gene3D" id="3.10.129.10">
    <property type="entry name" value="Hotdog Thioesterase"/>
    <property type="match status" value="1"/>
</dbReference>
<feature type="domain" description="MaoC-like" evidence="2">
    <location>
        <begin position="13"/>
        <end position="131"/>
    </location>
</feature>
<sequence length="151" mass="15911">MTRVFTSPAEVRAALGEELGPTGWLVVDQARIDAFADATGDHQWIHTDPVRAAAGPHGSTIAHGYLTLSLLPLFGRELFRLDFGSARLNYGLGKVRFPAPVPSGARIRSTAAFTDVTEGPAGHTVTTRYVVELDGGGKPACVAETLVVVTG</sequence>
<organism evidence="3 4">
    <name type="scientific">Amycolatopsis australiensis</name>
    <dbReference type="NCBI Taxonomy" id="546364"/>
    <lineage>
        <taxon>Bacteria</taxon>
        <taxon>Bacillati</taxon>
        <taxon>Actinomycetota</taxon>
        <taxon>Actinomycetes</taxon>
        <taxon>Pseudonocardiales</taxon>
        <taxon>Pseudonocardiaceae</taxon>
        <taxon>Amycolatopsis</taxon>
    </lineage>
</organism>
<dbReference type="InterPro" id="IPR002539">
    <property type="entry name" value="MaoC-like_dom"/>
</dbReference>
<dbReference type="EMBL" id="FPJG01000006">
    <property type="protein sequence ID" value="SFW79766.1"/>
    <property type="molecule type" value="Genomic_DNA"/>
</dbReference>
<dbReference type="InterPro" id="IPR039375">
    <property type="entry name" value="NodN-like"/>
</dbReference>
<evidence type="ECO:0000256" key="1">
    <source>
        <dbReference type="ARBA" id="ARBA00005254"/>
    </source>
</evidence>
<dbReference type="Proteomes" id="UP000182740">
    <property type="component" value="Unassembled WGS sequence"/>
</dbReference>
<evidence type="ECO:0000259" key="2">
    <source>
        <dbReference type="Pfam" id="PF01575"/>
    </source>
</evidence>
<proteinExistence type="inferred from homology"/>
<dbReference type="STRING" id="546364.SAMN04489730_4827"/>
<protein>
    <submittedName>
        <fullName evidence="3">Acyl dehydratase</fullName>
    </submittedName>
</protein>
<gene>
    <name evidence="3" type="ORF">SAMN04489730_4827</name>
</gene>
<dbReference type="SUPFAM" id="SSF54637">
    <property type="entry name" value="Thioesterase/thiol ester dehydrase-isomerase"/>
    <property type="match status" value="1"/>
</dbReference>
<dbReference type="OrthoDB" id="9801735at2"/>
<keyword evidence="4" id="KW-1185">Reference proteome</keyword>
<dbReference type="Pfam" id="PF01575">
    <property type="entry name" value="MaoC_dehydratas"/>
    <property type="match status" value="1"/>
</dbReference>
<accession>A0A1K1S619</accession>
<comment type="similarity">
    <text evidence="1">Belongs to the enoyl-CoA hydratase/isomerase family.</text>
</comment>
<evidence type="ECO:0000313" key="3">
    <source>
        <dbReference type="EMBL" id="SFW79766.1"/>
    </source>
</evidence>
<evidence type="ECO:0000313" key="4">
    <source>
        <dbReference type="Proteomes" id="UP000182740"/>
    </source>
</evidence>
<reference evidence="4" key="1">
    <citation type="submission" date="2016-11" db="EMBL/GenBank/DDBJ databases">
        <authorList>
            <person name="Varghese N."/>
            <person name="Submissions S."/>
        </authorList>
    </citation>
    <scope>NUCLEOTIDE SEQUENCE [LARGE SCALE GENOMIC DNA]</scope>
    <source>
        <strain evidence="4">DSM 44671</strain>
    </source>
</reference>